<evidence type="ECO:0000259" key="13">
    <source>
        <dbReference type="PROSITE" id="PS00794"/>
    </source>
</evidence>
<dbReference type="InterPro" id="IPR000550">
    <property type="entry name" value="Hppk"/>
</dbReference>
<dbReference type="GO" id="GO:0046656">
    <property type="term" value="P:folic acid biosynthetic process"/>
    <property type="evidence" value="ECO:0007669"/>
    <property type="project" value="UniProtKB-KW"/>
</dbReference>
<evidence type="ECO:0000256" key="6">
    <source>
        <dbReference type="ARBA" id="ARBA00022741"/>
    </source>
</evidence>
<dbReference type="Proteomes" id="UP000003947">
    <property type="component" value="Unassembled WGS sequence"/>
</dbReference>
<dbReference type="Pfam" id="PF01288">
    <property type="entry name" value="HPPK"/>
    <property type="match status" value="1"/>
</dbReference>
<evidence type="ECO:0000256" key="7">
    <source>
        <dbReference type="ARBA" id="ARBA00022777"/>
    </source>
</evidence>
<dbReference type="PROSITE" id="PS00794">
    <property type="entry name" value="HPPK"/>
    <property type="match status" value="1"/>
</dbReference>
<reference evidence="14 15" key="1">
    <citation type="submission" date="2012-02" db="EMBL/GenBank/DDBJ databases">
        <title>Improved High-Quality Draft sequence of Microvirga sp. WSM3557.</title>
        <authorList>
            <consortium name="US DOE Joint Genome Institute"/>
            <person name="Lucas S."/>
            <person name="Han J."/>
            <person name="Lapidus A."/>
            <person name="Cheng J.-F."/>
            <person name="Goodwin L."/>
            <person name="Pitluck S."/>
            <person name="Peters L."/>
            <person name="Zhang X."/>
            <person name="Detter J.C."/>
            <person name="Han C."/>
            <person name="Tapia R."/>
            <person name="Land M."/>
            <person name="Hauser L."/>
            <person name="Kyrpides N."/>
            <person name="Ivanova N."/>
            <person name="Pagani I."/>
            <person name="Brau L."/>
            <person name="Yates R."/>
            <person name="O'Hara G."/>
            <person name="Rui T."/>
            <person name="Howieson J."/>
            <person name="Reeve W."/>
            <person name="Woyke T."/>
        </authorList>
    </citation>
    <scope>NUCLEOTIDE SEQUENCE [LARGE SCALE GENOMIC DNA]</scope>
    <source>
        <strain evidence="14 15">WSM3557</strain>
    </source>
</reference>
<sequence>MEREFGRIREVKWGPRVIDIDILTYDDLELNTPTLTLPHPYLGERVFVLVPLADIAPDLNLGSRRVADVLAGLNRGDVTKLA</sequence>
<evidence type="ECO:0000313" key="14">
    <source>
        <dbReference type="EMBL" id="EIM26445.1"/>
    </source>
</evidence>
<name>I4YR53_9HYPH</name>
<keyword evidence="9" id="KW-0289">Folate biosynthesis</keyword>
<dbReference type="PANTHER" id="PTHR43071">
    <property type="entry name" value="2-AMINO-4-HYDROXY-6-HYDROXYMETHYLDIHYDROPTERIDINE PYROPHOSPHOKINASE"/>
    <property type="match status" value="1"/>
</dbReference>
<keyword evidence="5" id="KW-0808">Transferase</keyword>
<dbReference type="AlphaFoldDB" id="I4YR53"/>
<evidence type="ECO:0000256" key="1">
    <source>
        <dbReference type="ARBA" id="ARBA00005051"/>
    </source>
</evidence>
<dbReference type="PANTHER" id="PTHR43071:SF1">
    <property type="entry name" value="2-AMINO-4-HYDROXY-6-HYDROXYMETHYLDIHYDROPTERIDINE PYROPHOSPHOKINASE"/>
    <property type="match status" value="1"/>
</dbReference>
<dbReference type="GO" id="GO:0003848">
    <property type="term" value="F:2-amino-4-hydroxy-6-hydroxymethyldihydropteridine diphosphokinase activity"/>
    <property type="evidence" value="ECO:0007669"/>
    <property type="project" value="UniProtKB-EC"/>
</dbReference>
<dbReference type="SUPFAM" id="SSF55083">
    <property type="entry name" value="6-hydroxymethyl-7,8-dihydropterin pyrophosphokinase, HPPK"/>
    <property type="match status" value="1"/>
</dbReference>
<evidence type="ECO:0000313" key="15">
    <source>
        <dbReference type="Proteomes" id="UP000003947"/>
    </source>
</evidence>
<protein>
    <recommendedName>
        <fullName evidence="4">2-amino-4-hydroxy-6-hydroxymethyldihydropteridine pyrophosphokinase</fullName>
        <ecNumber evidence="3">2.7.6.3</ecNumber>
    </recommendedName>
    <alternativeName>
        <fullName evidence="11">6-hydroxymethyl-7,8-dihydropterin pyrophosphokinase</fullName>
    </alternativeName>
    <alternativeName>
        <fullName evidence="12">7,8-dihydro-6-hydroxymethylpterin-pyrophosphokinase</fullName>
    </alternativeName>
</protein>
<evidence type="ECO:0000256" key="2">
    <source>
        <dbReference type="ARBA" id="ARBA00005810"/>
    </source>
</evidence>
<evidence type="ECO:0000256" key="8">
    <source>
        <dbReference type="ARBA" id="ARBA00022840"/>
    </source>
</evidence>
<feature type="domain" description="7,8-dihydro-6-hydroxymethylpterin-pyrophosphokinase" evidence="13">
    <location>
        <begin position="12"/>
        <end position="23"/>
    </location>
</feature>
<proteinExistence type="inferred from homology"/>
<dbReference type="GO" id="GO:0016301">
    <property type="term" value="F:kinase activity"/>
    <property type="evidence" value="ECO:0007669"/>
    <property type="project" value="UniProtKB-KW"/>
</dbReference>
<dbReference type="NCBIfam" id="TIGR01498">
    <property type="entry name" value="folK"/>
    <property type="match status" value="1"/>
</dbReference>
<accession>I4YR53</accession>
<evidence type="ECO:0000256" key="11">
    <source>
        <dbReference type="ARBA" id="ARBA00029766"/>
    </source>
</evidence>
<organism evidence="14 15">
    <name type="scientific">Microvirga lotononidis</name>
    <dbReference type="NCBI Taxonomy" id="864069"/>
    <lineage>
        <taxon>Bacteria</taxon>
        <taxon>Pseudomonadati</taxon>
        <taxon>Pseudomonadota</taxon>
        <taxon>Alphaproteobacteria</taxon>
        <taxon>Hyphomicrobiales</taxon>
        <taxon>Methylobacteriaceae</taxon>
        <taxon>Microvirga</taxon>
    </lineage>
</organism>
<dbReference type="STRING" id="864069.MicloDRAFT_00029940"/>
<evidence type="ECO:0000256" key="3">
    <source>
        <dbReference type="ARBA" id="ARBA00013253"/>
    </source>
</evidence>
<comment type="pathway">
    <text evidence="1">Cofactor biosynthesis; tetrahydrofolate biosynthesis; 2-amino-4-hydroxy-6-hydroxymethyl-7,8-dihydropteridine diphosphate from 7,8-dihydroneopterin triphosphate: step 4/4.</text>
</comment>
<evidence type="ECO:0000256" key="9">
    <source>
        <dbReference type="ARBA" id="ARBA00022909"/>
    </source>
</evidence>
<evidence type="ECO:0000256" key="4">
    <source>
        <dbReference type="ARBA" id="ARBA00016218"/>
    </source>
</evidence>
<dbReference type="EC" id="2.7.6.3" evidence="3"/>
<dbReference type="GO" id="GO:0005524">
    <property type="term" value="F:ATP binding"/>
    <property type="evidence" value="ECO:0007669"/>
    <property type="project" value="UniProtKB-KW"/>
</dbReference>
<dbReference type="eggNOG" id="COG0801">
    <property type="taxonomic scope" value="Bacteria"/>
</dbReference>
<keyword evidence="6" id="KW-0547">Nucleotide-binding</keyword>
<dbReference type="UniPathway" id="UPA00077">
    <property type="reaction ID" value="UER00155"/>
</dbReference>
<dbReference type="HOGENOM" id="CLU_180552_0_0_5"/>
<evidence type="ECO:0000256" key="10">
    <source>
        <dbReference type="ARBA" id="ARBA00029409"/>
    </source>
</evidence>
<dbReference type="GO" id="GO:0046654">
    <property type="term" value="P:tetrahydrofolate biosynthetic process"/>
    <property type="evidence" value="ECO:0007669"/>
    <property type="project" value="UniProtKB-UniPathway"/>
</dbReference>
<dbReference type="CDD" id="cd00483">
    <property type="entry name" value="HPPK"/>
    <property type="match status" value="1"/>
</dbReference>
<dbReference type="InterPro" id="IPR035907">
    <property type="entry name" value="Hppk_sf"/>
</dbReference>
<keyword evidence="7 14" id="KW-0418">Kinase</keyword>
<evidence type="ECO:0000256" key="12">
    <source>
        <dbReference type="ARBA" id="ARBA00033413"/>
    </source>
</evidence>
<keyword evidence="15" id="KW-1185">Reference proteome</keyword>
<dbReference type="Gene3D" id="3.30.70.560">
    <property type="entry name" value="7,8-Dihydro-6-hydroxymethylpterin-pyrophosphokinase HPPK"/>
    <property type="match status" value="1"/>
</dbReference>
<evidence type="ECO:0000256" key="5">
    <source>
        <dbReference type="ARBA" id="ARBA00022679"/>
    </source>
</evidence>
<keyword evidence="8" id="KW-0067">ATP-binding</keyword>
<gene>
    <name evidence="14" type="ORF">MicloDRAFT_00029940</name>
</gene>
<comment type="similarity">
    <text evidence="2">Belongs to the HPPK family.</text>
</comment>
<dbReference type="PATRIC" id="fig|864069.3.peg.3238"/>
<dbReference type="EMBL" id="JH660645">
    <property type="protein sequence ID" value="EIM26445.1"/>
    <property type="molecule type" value="Genomic_DNA"/>
</dbReference>
<comment type="function">
    <text evidence="10">Catalyzes the transfer of pyrophosphate from adenosine triphosphate (ATP) to 6-hydroxymethyl-7,8-dihydropterin, an enzymatic step in folate biosynthesis pathway.</text>
</comment>